<name>A0A517ZWN3_9PLAN</name>
<keyword evidence="2" id="KW-0680">Restriction system</keyword>
<protein>
    <recommendedName>
        <fullName evidence="3">N6 adenine-specific DNA methyltransferase N-terminal domain-containing protein</fullName>
    </recommendedName>
</protein>
<dbReference type="AlphaFoldDB" id="A0A517ZWN3"/>
<dbReference type="EMBL" id="CP036276">
    <property type="protein sequence ID" value="QDU46860.1"/>
    <property type="molecule type" value="Genomic_DNA"/>
</dbReference>
<dbReference type="GO" id="GO:0009307">
    <property type="term" value="P:DNA restriction-modification system"/>
    <property type="evidence" value="ECO:0007669"/>
    <property type="project" value="UniProtKB-KW"/>
</dbReference>
<dbReference type="Pfam" id="PF12161">
    <property type="entry name" value="HsdM_N"/>
    <property type="match status" value="1"/>
</dbReference>
<gene>
    <name evidence="4" type="ORF">Mal52_53830</name>
</gene>
<dbReference type="Proteomes" id="UP000319383">
    <property type="component" value="Chromosome"/>
</dbReference>
<keyword evidence="5" id="KW-1185">Reference proteome</keyword>
<evidence type="ECO:0000256" key="1">
    <source>
        <dbReference type="ARBA" id="ARBA00006594"/>
    </source>
</evidence>
<organism evidence="4 5">
    <name type="scientific">Symmachiella dynata</name>
    <dbReference type="NCBI Taxonomy" id="2527995"/>
    <lineage>
        <taxon>Bacteria</taxon>
        <taxon>Pseudomonadati</taxon>
        <taxon>Planctomycetota</taxon>
        <taxon>Planctomycetia</taxon>
        <taxon>Planctomycetales</taxon>
        <taxon>Planctomycetaceae</taxon>
        <taxon>Symmachiella</taxon>
    </lineage>
</organism>
<evidence type="ECO:0000256" key="2">
    <source>
        <dbReference type="ARBA" id="ARBA00022747"/>
    </source>
</evidence>
<dbReference type="Gene3D" id="1.20.1260.30">
    <property type="match status" value="1"/>
</dbReference>
<sequence length="57" mass="6417">MAKKKATNAKNGNGANLGFETKLWQAADKLWNNIDGAEYKHVVLGLIFLKYIFDAFE</sequence>
<evidence type="ECO:0000313" key="5">
    <source>
        <dbReference type="Proteomes" id="UP000319383"/>
    </source>
</evidence>
<feature type="domain" description="N6 adenine-specific DNA methyltransferase N-terminal" evidence="3">
    <location>
        <begin position="20"/>
        <end position="57"/>
    </location>
</feature>
<comment type="similarity">
    <text evidence="1">Belongs to the N(4)/N(6)-methyltransferase family.</text>
</comment>
<dbReference type="KEGG" id="sdyn:Mal52_53830"/>
<proteinExistence type="inferred from homology"/>
<dbReference type="SUPFAM" id="SSF53335">
    <property type="entry name" value="S-adenosyl-L-methionine-dependent methyltransferases"/>
    <property type="match status" value="1"/>
</dbReference>
<reference evidence="4 5" key="1">
    <citation type="submission" date="2019-02" db="EMBL/GenBank/DDBJ databases">
        <title>Deep-cultivation of Planctomycetes and their phenomic and genomic characterization uncovers novel biology.</title>
        <authorList>
            <person name="Wiegand S."/>
            <person name="Jogler M."/>
            <person name="Boedeker C."/>
            <person name="Pinto D."/>
            <person name="Vollmers J."/>
            <person name="Rivas-Marin E."/>
            <person name="Kohn T."/>
            <person name="Peeters S.H."/>
            <person name="Heuer A."/>
            <person name="Rast P."/>
            <person name="Oberbeckmann S."/>
            <person name="Bunk B."/>
            <person name="Jeske O."/>
            <person name="Meyerdierks A."/>
            <person name="Storesund J.E."/>
            <person name="Kallscheuer N."/>
            <person name="Luecker S."/>
            <person name="Lage O.M."/>
            <person name="Pohl T."/>
            <person name="Merkel B.J."/>
            <person name="Hornburger P."/>
            <person name="Mueller R.-W."/>
            <person name="Bruemmer F."/>
            <person name="Labrenz M."/>
            <person name="Spormann A.M."/>
            <person name="Op den Camp H."/>
            <person name="Overmann J."/>
            <person name="Amann R."/>
            <person name="Jetten M.S.M."/>
            <person name="Mascher T."/>
            <person name="Medema M.H."/>
            <person name="Devos D.P."/>
            <person name="Kaster A.-K."/>
            <person name="Ovreas L."/>
            <person name="Rohde M."/>
            <person name="Galperin M.Y."/>
            <person name="Jogler C."/>
        </authorList>
    </citation>
    <scope>NUCLEOTIDE SEQUENCE [LARGE SCALE GENOMIC DNA]</scope>
    <source>
        <strain evidence="4 5">Mal52</strain>
    </source>
</reference>
<accession>A0A517ZWN3</accession>
<dbReference type="InterPro" id="IPR022749">
    <property type="entry name" value="D12N6_MeTrfase_N"/>
</dbReference>
<dbReference type="InterPro" id="IPR038333">
    <property type="entry name" value="T1MK-like_N_sf"/>
</dbReference>
<evidence type="ECO:0000259" key="3">
    <source>
        <dbReference type="Pfam" id="PF12161"/>
    </source>
</evidence>
<evidence type="ECO:0000313" key="4">
    <source>
        <dbReference type="EMBL" id="QDU46860.1"/>
    </source>
</evidence>
<dbReference type="InterPro" id="IPR029063">
    <property type="entry name" value="SAM-dependent_MTases_sf"/>
</dbReference>